<keyword evidence="2" id="KW-1185">Reference proteome</keyword>
<sequence length="87" mass="9812">MGREKLVCLDLAFGPQSPRQMRLSQAVDSNLGPRGTRNFVFYFRVFGTVINPFFIPLVSSFKGLGLKRSERHASSAFRIISSSQMKE</sequence>
<accession>A0ACC0I9P3</accession>
<protein>
    <submittedName>
        <fullName evidence="1">Uncharacterized protein</fullName>
    </submittedName>
</protein>
<dbReference type="Proteomes" id="UP001060215">
    <property type="component" value="Chromosome 6"/>
</dbReference>
<gene>
    <name evidence="1" type="ORF">LOK49_LG03G02583</name>
</gene>
<proteinExistence type="predicted"/>
<reference evidence="1 2" key="1">
    <citation type="journal article" date="2022" name="Plant J.">
        <title>Chromosome-level genome of Camellia lanceoleosa provides a valuable resource for understanding genome evolution and self-incompatibility.</title>
        <authorList>
            <person name="Gong W."/>
            <person name="Xiao S."/>
            <person name="Wang L."/>
            <person name="Liao Z."/>
            <person name="Chang Y."/>
            <person name="Mo W."/>
            <person name="Hu G."/>
            <person name="Li W."/>
            <person name="Zhao G."/>
            <person name="Zhu H."/>
            <person name="Hu X."/>
            <person name="Ji K."/>
            <person name="Xiang X."/>
            <person name="Song Q."/>
            <person name="Yuan D."/>
            <person name="Jin S."/>
            <person name="Zhang L."/>
        </authorList>
    </citation>
    <scope>NUCLEOTIDE SEQUENCE [LARGE SCALE GENOMIC DNA]</scope>
    <source>
        <strain evidence="1">SQ_2022a</strain>
    </source>
</reference>
<organism evidence="1 2">
    <name type="scientific">Camellia lanceoleosa</name>
    <dbReference type="NCBI Taxonomy" id="1840588"/>
    <lineage>
        <taxon>Eukaryota</taxon>
        <taxon>Viridiplantae</taxon>
        <taxon>Streptophyta</taxon>
        <taxon>Embryophyta</taxon>
        <taxon>Tracheophyta</taxon>
        <taxon>Spermatophyta</taxon>
        <taxon>Magnoliopsida</taxon>
        <taxon>eudicotyledons</taxon>
        <taxon>Gunneridae</taxon>
        <taxon>Pentapetalae</taxon>
        <taxon>asterids</taxon>
        <taxon>Ericales</taxon>
        <taxon>Theaceae</taxon>
        <taxon>Camellia</taxon>
    </lineage>
</organism>
<dbReference type="EMBL" id="CM045763">
    <property type="protein sequence ID" value="KAI8022043.1"/>
    <property type="molecule type" value="Genomic_DNA"/>
</dbReference>
<name>A0ACC0I9P3_9ERIC</name>
<evidence type="ECO:0000313" key="1">
    <source>
        <dbReference type="EMBL" id="KAI8022043.1"/>
    </source>
</evidence>
<evidence type="ECO:0000313" key="2">
    <source>
        <dbReference type="Proteomes" id="UP001060215"/>
    </source>
</evidence>
<comment type="caution">
    <text evidence="1">The sequence shown here is derived from an EMBL/GenBank/DDBJ whole genome shotgun (WGS) entry which is preliminary data.</text>
</comment>